<evidence type="ECO:0000256" key="6">
    <source>
        <dbReference type="ARBA" id="ARBA00022525"/>
    </source>
</evidence>
<dbReference type="SMART" id="SM01192">
    <property type="entry name" value="Enolase_C"/>
    <property type="match status" value="1"/>
</dbReference>
<dbReference type="SFLD" id="SFLDS00001">
    <property type="entry name" value="Enolase"/>
    <property type="match status" value="1"/>
</dbReference>
<comment type="subcellular location">
    <subcellularLocation>
        <location evidence="11">Cytoplasm</location>
    </subcellularLocation>
    <subcellularLocation>
        <location evidence="11">Secreted</location>
    </subcellularLocation>
    <subcellularLocation>
        <location evidence="11">Cell surface</location>
    </subcellularLocation>
    <text evidence="11">Fractions of enolase are present in both the cytoplasm and on the cell surface.</text>
</comment>
<dbReference type="InterPro" id="IPR020811">
    <property type="entry name" value="Enolase_N"/>
</dbReference>
<comment type="cofactor">
    <cofactor evidence="14">
        <name>Mg(2+)</name>
        <dbReference type="ChEBI" id="CHEBI:18420"/>
    </cofactor>
    <text evidence="14">Mg(2+) is required for catalysis and for stabilizing the dimer.</text>
</comment>
<sequence length="429" mass="45084">MPIIEQVGAREILDSRGNPTVEVEVALIDGTFARAAVPSGASTGEHEAVELRDGGDRYGGKGVKKAVQAVLDEIAPAVIGLNADEQRLVDQALVDLDGTPDKSRLGANAMLGVSLAVAKAAADAAELPLFRYIGGPNAHILPVPLMNILNGGAHADTAVDVQEFMVAPIGAPNFAEALRWGAEVYHALKSVLKKQGLGTGLGDEGGFAPDVAGTKAALDLIGLAIESTGLKPGADVALALDAAATEFFAEGTGYNFEKQTRTAAQMTEFYTELLDSYPLVSIEDPLAEDDWDGWAALTASIGDRVQIVGDDIFVTNPERIEEGIEKNVANALLVKVNQIGTLTETLDAVALAHHSGYRTMMSHRSGETEDTTIADLAVAVGCGQIKTGAPARSERVAKYNQLLRIEETLGDAARYAGDLAFPRYVPDIT</sequence>
<feature type="active site" description="Proton donor" evidence="11 12">
    <location>
        <position position="204"/>
    </location>
</feature>
<dbReference type="FunFam" id="3.20.20.120:FF:000001">
    <property type="entry name" value="Enolase"/>
    <property type="match status" value="1"/>
</dbReference>
<keyword evidence="6 11" id="KW-0964">Secreted</keyword>
<dbReference type="EC" id="4.2.1.11" evidence="3 11"/>
<feature type="binding site" evidence="13">
    <location>
        <position position="163"/>
    </location>
    <ligand>
        <name>substrate</name>
    </ligand>
</feature>
<evidence type="ECO:0000256" key="12">
    <source>
        <dbReference type="PIRSR" id="PIRSR001400-1"/>
    </source>
</evidence>
<dbReference type="SFLD" id="SFLDF00002">
    <property type="entry name" value="enolase"/>
    <property type="match status" value="1"/>
</dbReference>
<dbReference type="CDD" id="cd03313">
    <property type="entry name" value="enolase"/>
    <property type="match status" value="1"/>
</dbReference>
<feature type="binding site" evidence="11 14">
    <location>
        <position position="283"/>
    </location>
    <ligand>
        <name>Mg(2+)</name>
        <dbReference type="ChEBI" id="CHEBI:18420"/>
    </ligand>
</feature>
<dbReference type="PANTHER" id="PTHR11902:SF1">
    <property type="entry name" value="ENOLASE"/>
    <property type="match status" value="1"/>
</dbReference>
<dbReference type="GO" id="GO:0000287">
    <property type="term" value="F:magnesium ion binding"/>
    <property type="evidence" value="ECO:0007669"/>
    <property type="project" value="UniProtKB-UniRule"/>
</dbReference>
<comment type="pathway">
    <text evidence="1 11">Carbohydrate degradation; glycolysis; pyruvate from D-glyceraldehyde 3-phosphate: step 4/5.</text>
</comment>
<comment type="similarity">
    <text evidence="2 11">Belongs to the enolase family.</text>
</comment>
<dbReference type="GO" id="GO:0009986">
    <property type="term" value="C:cell surface"/>
    <property type="evidence" value="ECO:0007669"/>
    <property type="project" value="UniProtKB-SubCell"/>
</dbReference>
<evidence type="ECO:0000313" key="15">
    <source>
        <dbReference type="EMBL" id="BCO34674.1"/>
    </source>
</evidence>
<dbReference type="NCBIfam" id="TIGR01060">
    <property type="entry name" value="eno"/>
    <property type="match status" value="1"/>
</dbReference>
<dbReference type="FunFam" id="3.30.390.10:FF:000001">
    <property type="entry name" value="Enolase"/>
    <property type="match status" value="1"/>
</dbReference>
<dbReference type="Proteomes" id="UP000595446">
    <property type="component" value="Chromosome"/>
</dbReference>
<evidence type="ECO:0000313" key="16">
    <source>
        <dbReference type="Proteomes" id="UP000595446"/>
    </source>
</evidence>
<dbReference type="SUPFAM" id="SSF51604">
    <property type="entry name" value="Enolase C-terminal domain-like"/>
    <property type="match status" value="1"/>
</dbReference>
<evidence type="ECO:0000256" key="9">
    <source>
        <dbReference type="ARBA" id="ARBA00023152"/>
    </source>
</evidence>
<dbReference type="PROSITE" id="PS00164">
    <property type="entry name" value="ENOLASE"/>
    <property type="match status" value="1"/>
</dbReference>
<dbReference type="GO" id="GO:0000015">
    <property type="term" value="C:phosphopyruvate hydratase complex"/>
    <property type="evidence" value="ECO:0007669"/>
    <property type="project" value="InterPro"/>
</dbReference>
<evidence type="ECO:0000256" key="13">
    <source>
        <dbReference type="PIRSR" id="PIRSR001400-2"/>
    </source>
</evidence>
<dbReference type="Pfam" id="PF03952">
    <property type="entry name" value="Enolase_N"/>
    <property type="match status" value="1"/>
</dbReference>
<dbReference type="OrthoDB" id="9804716at2"/>
<dbReference type="PRINTS" id="PR00148">
    <property type="entry name" value="ENOLASE"/>
</dbReference>
<keyword evidence="16" id="KW-1185">Reference proteome</keyword>
<feature type="binding site" evidence="11 14">
    <location>
        <position position="310"/>
    </location>
    <ligand>
        <name>Mg(2+)</name>
        <dbReference type="ChEBI" id="CHEBI:18420"/>
    </ligand>
</feature>
<feature type="binding site" evidence="11">
    <location>
        <position position="364"/>
    </location>
    <ligand>
        <name>(2R)-2-phosphoglycerate</name>
        <dbReference type="ChEBI" id="CHEBI:58289"/>
    </ligand>
</feature>
<feature type="binding site" evidence="11 14">
    <location>
        <position position="241"/>
    </location>
    <ligand>
        <name>Mg(2+)</name>
        <dbReference type="ChEBI" id="CHEBI:18420"/>
    </ligand>
</feature>
<evidence type="ECO:0000256" key="4">
    <source>
        <dbReference type="ARBA" id="ARBA00017068"/>
    </source>
</evidence>
<feature type="active site" description="Proton acceptor" evidence="11 12">
    <location>
        <position position="335"/>
    </location>
</feature>
<keyword evidence="7 11" id="KW-0479">Metal-binding</keyword>
<name>A0A2G8B9L8_9MYCO</name>
<keyword evidence="10 11" id="KW-0456">Lyase</keyword>
<dbReference type="InterPro" id="IPR020809">
    <property type="entry name" value="Enolase_CS"/>
</dbReference>
<comment type="function">
    <text evidence="11">Catalyzes the reversible conversion of 2-phosphoglycerate (2-PG) into phosphoenolpyruvate (PEP). It is essential for the degradation of carbohydrates via glycolysis.</text>
</comment>
<dbReference type="InterPro" id="IPR020810">
    <property type="entry name" value="Enolase_C"/>
</dbReference>
<dbReference type="Gene3D" id="3.20.20.120">
    <property type="entry name" value="Enolase-like C-terminal domain"/>
    <property type="match status" value="1"/>
</dbReference>
<dbReference type="PIRSF" id="PIRSF001400">
    <property type="entry name" value="Enolase"/>
    <property type="match status" value="1"/>
</dbReference>
<feature type="binding site" evidence="13">
    <location>
        <position position="283"/>
    </location>
    <ligand>
        <name>substrate</name>
    </ligand>
</feature>
<protein>
    <recommendedName>
        <fullName evidence="4 11">Enolase</fullName>
        <ecNumber evidence="3 11">4.2.1.11</ecNumber>
    </recommendedName>
    <alternativeName>
        <fullName evidence="11">2-phospho-D-glycerate hydro-lyase</fullName>
    </alternativeName>
    <alternativeName>
        <fullName evidence="11">2-phosphoglycerate dehydratase</fullName>
    </alternativeName>
</protein>
<feature type="binding site" evidence="13">
    <location>
        <position position="386"/>
    </location>
    <ligand>
        <name>substrate</name>
    </ligand>
</feature>
<reference evidence="15 16" key="1">
    <citation type="submission" date="2020-12" db="EMBL/GenBank/DDBJ databases">
        <title>Complete genome sequence of Mycobacterium heckeshornense JCM 15655T, closely related to a pathogenic non-tuberculous mycobacterial species Mycobacterium xenopi.</title>
        <authorList>
            <person name="Yoshida M."/>
            <person name="Fukano H."/>
            <person name="Asakura T."/>
            <person name="Suzuki M."/>
            <person name="Hoshino Y."/>
        </authorList>
    </citation>
    <scope>NUCLEOTIDE SEQUENCE [LARGE SCALE GENOMIC DNA]</scope>
    <source>
        <strain evidence="15 16">JCM 15655</strain>
    </source>
</reference>
<dbReference type="InterPro" id="IPR000941">
    <property type="entry name" value="Enolase"/>
</dbReference>
<dbReference type="GO" id="GO:0005576">
    <property type="term" value="C:extracellular region"/>
    <property type="evidence" value="ECO:0007669"/>
    <property type="project" value="UniProtKB-SubCell"/>
</dbReference>
<feature type="binding site" evidence="13">
    <location>
        <position position="154"/>
    </location>
    <ligand>
        <name>substrate</name>
    </ligand>
</feature>
<proteinExistence type="inferred from homology"/>
<gene>
    <name evidence="11 15" type="primary">eno</name>
    <name evidence="15" type="ORF">MHEC_11070</name>
</gene>
<evidence type="ECO:0000256" key="8">
    <source>
        <dbReference type="ARBA" id="ARBA00022842"/>
    </source>
</evidence>
<keyword evidence="8 11" id="KW-0460">Magnesium</keyword>
<evidence type="ECO:0000256" key="1">
    <source>
        <dbReference type="ARBA" id="ARBA00005031"/>
    </source>
</evidence>
<feature type="binding site" evidence="13">
    <location>
        <begin position="362"/>
        <end position="365"/>
    </location>
    <ligand>
        <name>substrate</name>
    </ligand>
</feature>
<dbReference type="PANTHER" id="PTHR11902">
    <property type="entry name" value="ENOLASE"/>
    <property type="match status" value="1"/>
</dbReference>
<dbReference type="InterPro" id="IPR036849">
    <property type="entry name" value="Enolase-like_C_sf"/>
</dbReference>
<comment type="catalytic activity">
    <reaction evidence="11">
        <text>(2R)-2-phosphoglycerate = phosphoenolpyruvate + H2O</text>
        <dbReference type="Rhea" id="RHEA:10164"/>
        <dbReference type="ChEBI" id="CHEBI:15377"/>
        <dbReference type="ChEBI" id="CHEBI:58289"/>
        <dbReference type="ChEBI" id="CHEBI:58702"/>
        <dbReference type="EC" id="4.2.1.11"/>
    </reaction>
</comment>
<evidence type="ECO:0000256" key="11">
    <source>
        <dbReference type="HAMAP-Rule" id="MF_00318"/>
    </source>
</evidence>
<evidence type="ECO:0000256" key="10">
    <source>
        <dbReference type="ARBA" id="ARBA00023239"/>
    </source>
</evidence>
<keyword evidence="9 11" id="KW-0324">Glycolysis</keyword>
<dbReference type="STRING" id="110505.ACT16_18050"/>
<organism evidence="15 16">
    <name type="scientific">Mycobacterium heckeshornense</name>
    <dbReference type="NCBI Taxonomy" id="110505"/>
    <lineage>
        <taxon>Bacteria</taxon>
        <taxon>Bacillati</taxon>
        <taxon>Actinomycetota</taxon>
        <taxon>Actinomycetes</taxon>
        <taxon>Mycobacteriales</taxon>
        <taxon>Mycobacteriaceae</taxon>
        <taxon>Mycobacterium</taxon>
    </lineage>
</organism>
<dbReference type="EMBL" id="AP024237">
    <property type="protein sequence ID" value="BCO34674.1"/>
    <property type="molecule type" value="Genomic_DNA"/>
</dbReference>
<dbReference type="AlphaFoldDB" id="A0A2G8B9L8"/>
<dbReference type="SUPFAM" id="SSF54826">
    <property type="entry name" value="Enolase N-terminal domain-like"/>
    <property type="match status" value="1"/>
</dbReference>
<evidence type="ECO:0000256" key="5">
    <source>
        <dbReference type="ARBA" id="ARBA00022490"/>
    </source>
</evidence>
<comment type="cofactor">
    <cofactor evidence="11">
        <name>Mg(2+)</name>
        <dbReference type="ChEBI" id="CHEBI:18420"/>
    </cofactor>
    <text evidence="11">Binds a second Mg(2+) ion via substrate during catalysis.</text>
</comment>
<dbReference type="Pfam" id="PF00113">
    <property type="entry name" value="Enolase_C"/>
    <property type="match status" value="1"/>
</dbReference>
<evidence type="ECO:0000256" key="2">
    <source>
        <dbReference type="ARBA" id="ARBA00009604"/>
    </source>
</evidence>
<feature type="binding site" evidence="11">
    <location>
        <position position="365"/>
    </location>
    <ligand>
        <name>(2R)-2-phosphoglycerate</name>
        <dbReference type="ChEBI" id="CHEBI:58289"/>
    </ligand>
</feature>
<accession>A0A2G8B9L8</accession>
<dbReference type="Gene3D" id="3.30.390.10">
    <property type="entry name" value="Enolase-like, N-terminal domain"/>
    <property type="match status" value="1"/>
</dbReference>
<evidence type="ECO:0000256" key="7">
    <source>
        <dbReference type="ARBA" id="ARBA00022723"/>
    </source>
</evidence>
<dbReference type="UniPathway" id="UPA00109">
    <property type="reaction ID" value="UER00187"/>
</dbReference>
<dbReference type="SMART" id="SM01193">
    <property type="entry name" value="Enolase_N"/>
    <property type="match status" value="1"/>
</dbReference>
<dbReference type="InterPro" id="IPR029017">
    <property type="entry name" value="Enolase-like_N"/>
</dbReference>
<feature type="binding site" evidence="11">
    <location>
        <position position="386"/>
    </location>
    <ligand>
        <name>(2R)-2-phosphoglycerate</name>
        <dbReference type="ChEBI" id="CHEBI:58289"/>
    </ligand>
</feature>
<dbReference type="GO" id="GO:0004634">
    <property type="term" value="F:phosphopyruvate hydratase activity"/>
    <property type="evidence" value="ECO:0007669"/>
    <property type="project" value="UniProtKB-UniRule"/>
</dbReference>
<feature type="binding site" evidence="11">
    <location>
        <position position="162"/>
    </location>
    <ligand>
        <name>(2R)-2-phosphoglycerate</name>
        <dbReference type="ChEBI" id="CHEBI:58289"/>
    </ligand>
</feature>
<dbReference type="SFLD" id="SFLDG00178">
    <property type="entry name" value="enolase"/>
    <property type="match status" value="1"/>
</dbReference>
<keyword evidence="5 11" id="KW-0963">Cytoplasm</keyword>
<feature type="binding site" evidence="13">
    <location>
        <position position="310"/>
    </location>
    <ligand>
        <name>substrate</name>
    </ligand>
</feature>
<dbReference type="GO" id="GO:0006096">
    <property type="term" value="P:glycolytic process"/>
    <property type="evidence" value="ECO:0007669"/>
    <property type="project" value="UniProtKB-UniRule"/>
</dbReference>
<evidence type="ECO:0000256" key="3">
    <source>
        <dbReference type="ARBA" id="ARBA00012058"/>
    </source>
</evidence>
<feature type="binding site" evidence="11">
    <location>
        <position position="335"/>
    </location>
    <ligand>
        <name>(2R)-2-phosphoglycerate</name>
        <dbReference type="ChEBI" id="CHEBI:58289"/>
    </ligand>
</feature>
<dbReference type="HAMAP" id="MF_00318">
    <property type="entry name" value="Enolase"/>
    <property type="match status" value="1"/>
</dbReference>
<evidence type="ECO:0000256" key="14">
    <source>
        <dbReference type="PIRSR" id="PIRSR001400-3"/>
    </source>
</evidence>
<dbReference type="RefSeq" id="WP_048892842.1">
    <property type="nucleotide sequence ID" value="NZ_AP024237.1"/>
</dbReference>